<dbReference type="EMBL" id="JADKMA010000062">
    <property type="protein sequence ID" value="MBO8192858.1"/>
    <property type="molecule type" value="Genomic_DNA"/>
</dbReference>
<dbReference type="RefSeq" id="WP_209239929.1">
    <property type="nucleotide sequence ID" value="NZ_JADKMA010000062.1"/>
</dbReference>
<dbReference type="SUPFAM" id="SSF53756">
    <property type="entry name" value="UDP-Glycosyltransferase/glycogen phosphorylase"/>
    <property type="match status" value="1"/>
</dbReference>
<proteinExistence type="predicted"/>
<evidence type="ECO:0000256" key="1">
    <source>
        <dbReference type="ARBA" id="ARBA00022676"/>
    </source>
</evidence>
<keyword evidence="2" id="KW-0808">Transferase</keyword>
<evidence type="ECO:0000313" key="5">
    <source>
        <dbReference type="Proteomes" id="UP001519064"/>
    </source>
</evidence>
<evidence type="ECO:0000259" key="3">
    <source>
        <dbReference type="Pfam" id="PF13439"/>
    </source>
</evidence>
<comment type="caution">
    <text evidence="4">The sequence shown here is derived from an EMBL/GenBank/DDBJ whole genome shotgun (WGS) entry which is preliminary data.</text>
</comment>
<dbReference type="Pfam" id="PF13692">
    <property type="entry name" value="Glyco_trans_1_4"/>
    <property type="match status" value="1"/>
</dbReference>
<keyword evidence="5" id="KW-1185">Reference proteome</keyword>
<protein>
    <submittedName>
        <fullName evidence="4">Glycosyltransferase</fullName>
    </submittedName>
</protein>
<dbReference type="PANTHER" id="PTHR45947:SF3">
    <property type="entry name" value="SULFOQUINOVOSYL TRANSFERASE SQD2"/>
    <property type="match status" value="1"/>
</dbReference>
<evidence type="ECO:0000256" key="2">
    <source>
        <dbReference type="ARBA" id="ARBA00022679"/>
    </source>
</evidence>
<dbReference type="Pfam" id="PF13439">
    <property type="entry name" value="Glyco_transf_4"/>
    <property type="match status" value="1"/>
</dbReference>
<feature type="domain" description="Glycosyltransferase subfamily 4-like N-terminal" evidence="3">
    <location>
        <begin position="31"/>
        <end position="190"/>
    </location>
</feature>
<dbReference type="PANTHER" id="PTHR45947">
    <property type="entry name" value="SULFOQUINOVOSYL TRANSFERASE SQD2"/>
    <property type="match status" value="1"/>
</dbReference>
<dbReference type="Gene3D" id="3.40.50.2000">
    <property type="entry name" value="Glycogen Phosphorylase B"/>
    <property type="match status" value="2"/>
</dbReference>
<reference evidence="4 5" key="1">
    <citation type="submission" date="2020-11" db="EMBL/GenBank/DDBJ databases">
        <title>Streptomyces spirodelae sp. nov., isolated from duckweed.</title>
        <authorList>
            <person name="Saimee Y."/>
            <person name="Duangmal K."/>
        </authorList>
    </citation>
    <scope>NUCLEOTIDE SEQUENCE [LARGE SCALE GENOMIC DNA]</scope>
    <source>
        <strain evidence="4 5">S16-07</strain>
    </source>
</reference>
<gene>
    <name evidence="4" type="ORF">ITI46_14445</name>
</gene>
<organism evidence="4 5">
    <name type="scientific">Streptomyces oryzae</name>
    <dbReference type="NCBI Taxonomy" id="1434886"/>
    <lineage>
        <taxon>Bacteria</taxon>
        <taxon>Bacillati</taxon>
        <taxon>Actinomycetota</taxon>
        <taxon>Actinomycetes</taxon>
        <taxon>Kitasatosporales</taxon>
        <taxon>Streptomycetaceae</taxon>
        <taxon>Streptomyces</taxon>
    </lineage>
</organism>
<dbReference type="InterPro" id="IPR050194">
    <property type="entry name" value="Glycosyltransferase_grp1"/>
</dbReference>
<dbReference type="InterPro" id="IPR028098">
    <property type="entry name" value="Glyco_trans_4-like_N"/>
</dbReference>
<dbReference type="Proteomes" id="UP001519064">
    <property type="component" value="Unassembled WGS sequence"/>
</dbReference>
<accession>A0ABS3XBU9</accession>
<keyword evidence="1" id="KW-0328">Glycosyltransferase</keyword>
<name>A0ABS3XBU9_9ACTN</name>
<sequence>MPEFPAQRTARRDSEPGALRTVLHLAQPVDGGVARVVTDLARAQADAGLDVVVACPGRGPLPHLAAAAGARTALWSAVREPGACVAAEVYGVQRVLRAVRPDLVHAHSAKAGLAARLALRGRLPTVYQPHAWSFEAATGHTARLARAWERYAARWADRVLCVSEAERDAGAAAGVRAGWAVVHNGVDTARFPAPGTRQAGSLSPTRFTLADLSPSGVRNAPPSVLRDLPPSAVLVVCVGRLCEQKGQRTLLAAWPRVAAQVPNARLVLVGDGPDREQLRRAAPPGVVFAGASDEVRDWYAAADLVVLPSLWEGMALTPLEAMACGRPVVVSDVAGSRELLPPGQELPCLVPPADPDALAVALVRLALDPGLRTELGRAVQRHVRARFDVRGTAAAVLELYREVLRQRGATADVPVVERAGSR</sequence>
<evidence type="ECO:0000313" key="4">
    <source>
        <dbReference type="EMBL" id="MBO8192858.1"/>
    </source>
</evidence>